<dbReference type="EMBL" id="JAESVN010000003">
    <property type="protein sequence ID" value="MBL4917103.1"/>
    <property type="molecule type" value="Genomic_DNA"/>
</dbReference>
<dbReference type="Proteomes" id="UP000648908">
    <property type="component" value="Unassembled WGS sequence"/>
</dbReference>
<name>A0A8K0Y0G8_9RHOB</name>
<organism evidence="1 2">
    <name type="scientific">Szabonella alba</name>
    <dbReference type="NCBI Taxonomy" id="2804194"/>
    <lineage>
        <taxon>Bacteria</taxon>
        <taxon>Pseudomonadati</taxon>
        <taxon>Pseudomonadota</taxon>
        <taxon>Alphaproteobacteria</taxon>
        <taxon>Rhodobacterales</taxon>
        <taxon>Paracoccaceae</taxon>
        <taxon>Szabonella</taxon>
    </lineage>
</organism>
<evidence type="ECO:0000313" key="1">
    <source>
        <dbReference type="EMBL" id="MBL4917103.1"/>
    </source>
</evidence>
<gene>
    <name evidence="1" type="ORF">JL811_07690</name>
</gene>
<comment type="caution">
    <text evidence="1">The sequence shown here is derived from an EMBL/GenBank/DDBJ whole genome shotgun (WGS) entry which is preliminary data.</text>
</comment>
<accession>A0A8K0Y0G8</accession>
<protein>
    <submittedName>
        <fullName evidence="1">Antifreeze protein</fullName>
    </submittedName>
</protein>
<dbReference type="AlphaFoldDB" id="A0A8K0Y0G8"/>
<keyword evidence="2" id="KW-1185">Reference proteome</keyword>
<sequence length="104" mass="11307">MFPPIFPVDAFRLGYQMSMLALEAQSVVAMRLWGMAGLWNVTPSENSRMVSEKSTAMIASGMAAQRAMASGASATETVLAAIKPIRRRTGLNARRLSRRGAFKT</sequence>
<proteinExistence type="predicted"/>
<evidence type="ECO:0000313" key="2">
    <source>
        <dbReference type="Proteomes" id="UP000648908"/>
    </source>
</evidence>
<reference evidence="1" key="1">
    <citation type="submission" date="2021-01" db="EMBL/GenBank/DDBJ databases">
        <title>Tabrizicola alba sp. nov. a motile alkaliphilic bacterium isolated from a soda lake.</title>
        <authorList>
            <person name="Szuroczki S."/>
            <person name="Abbaszade G."/>
            <person name="Schumann P."/>
            <person name="Toth E."/>
        </authorList>
    </citation>
    <scope>NUCLEOTIDE SEQUENCE</scope>
    <source>
        <strain evidence="1">DMG-N-6</strain>
    </source>
</reference>
<dbReference type="RefSeq" id="WP_202687941.1">
    <property type="nucleotide sequence ID" value="NZ_JAESVN010000003.1"/>
</dbReference>